<feature type="compositionally biased region" description="Basic and acidic residues" evidence="1">
    <location>
        <begin position="296"/>
        <end position="312"/>
    </location>
</feature>
<accession>A0A1B6CDJ8</accession>
<evidence type="ECO:0000313" key="2">
    <source>
        <dbReference type="EMBL" id="JAS11350.1"/>
    </source>
</evidence>
<feature type="non-terminal residue" evidence="2">
    <location>
        <position position="467"/>
    </location>
</feature>
<feature type="compositionally biased region" description="Basic and acidic residues" evidence="1">
    <location>
        <begin position="319"/>
        <end position="330"/>
    </location>
</feature>
<proteinExistence type="predicted"/>
<feature type="region of interest" description="Disordered" evidence="1">
    <location>
        <begin position="243"/>
        <end position="369"/>
    </location>
</feature>
<evidence type="ECO:0000256" key="1">
    <source>
        <dbReference type="SAM" id="MobiDB-lite"/>
    </source>
</evidence>
<name>A0A1B6CDJ8_9HEMI</name>
<feature type="non-terminal residue" evidence="2">
    <location>
        <position position="1"/>
    </location>
</feature>
<organism evidence="2">
    <name type="scientific">Clastoptera arizonana</name>
    <name type="common">Arizona spittle bug</name>
    <dbReference type="NCBI Taxonomy" id="38151"/>
    <lineage>
        <taxon>Eukaryota</taxon>
        <taxon>Metazoa</taxon>
        <taxon>Ecdysozoa</taxon>
        <taxon>Arthropoda</taxon>
        <taxon>Hexapoda</taxon>
        <taxon>Insecta</taxon>
        <taxon>Pterygota</taxon>
        <taxon>Neoptera</taxon>
        <taxon>Paraneoptera</taxon>
        <taxon>Hemiptera</taxon>
        <taxon>Auchenorrhyncha</taxon>
        <taxon>Cercopoidea</taxon>
        <taxon>Clastopteridae</taxon>
        <taxon>Clastoptera</taxon>
    </lineage>
</organism>
<protein>
    <submittedName>
        <fullName evidence="2">Uncharacterized protein</fullName>
    </submittedName>
</protein>
<reference evidence="2" key="1">
    <citation type="submission" date="2015-12" db="EMBL/GenBank/DDBJ databases">
        <title>De novo transcriptome assembly of four potential Pierce s Disease insect vectors from Arizona vineyards.</title>
        <authorList>
            <person name="Tassone E.E."/>
        </authorList>
    </citation>
    <scope>NUCLEOTIDE SEQUENCE</scope>
</reference>
<sequence>LNDQPTCEHEVAHVEKIRQKKEERFRRERLLTGKRSKLLEKRNIPVTEADAGDDTEIEEDAGWSDLYPHSVLCNLSSSSSNVSEMTFDTRTDEDFKLPMIKTAVQEPTTLREVQETREYPLTENAILERSGRRKHLEALEQRKMQLDMERKMVSVYCLKQSIKKNEAKCHKGERIREIPDIDWDKLGLKVNTDTIGRHKEAIFDKYRKILKEKEMNRDKQLKRKMEIVEKLLKEERMKHGIEKVREASPKKPKEEELFREESLERSGDIVVEEEVSSEDGLDTEDVTEEPEVVEVETVRLEEAVHEEVNIKSERKKKTKSSDKKEKIKSEKKNKKSLQKESKKGGKKGKKKVESEDANATYPPAIEPEEPKSQIPALLKLFDKWKQFKITDEELPNILPQETGVEWKPNVIRFENIEPLTAYQQCLSVMNITPHAFHCRFESIEMDGDCEEEILEVGPVAAVRLRPG</sequence>
<dbReference type="EMBL" id="GEDC01025948">
    <property type="protein sequence ID" value="JAS11350.1"/>
    <property type="molecule type" value="Transcribed_RNA"/>
</dbReference>
<feature type="compositionally biased region" description="Acidic residues" evidence="1">
    <location>
        <begin position="270"/>
        <end position="294"/>
    </location>
</feature>
<gene>
    <name evidence="2" type="ORF">g.3248</name>
</gene>
<feature type="compositionally biased region" description="Basic and acidic residues" evidence="1">
    <location>
        <begin position="243"/>
        <end position="267"/>
    </location>
</feature>
<dbReference type="AlphaFoldDB" id="A0A1B6CDJ8"/>